<sequence>MFDSFGPFVYPFYTYSPCLRLVCFLSTFGLFDLLSFKVIAVKSMVAGHLSLLLRDVLTMRLQKYYFGAKHFYTINNLIDMDNPDQRFTQDVGIVCNLLAEIVPVIVINPFLVIFYTYKCVDKAGWLGPLSAYVMFIVFAILTRLLTTWTSKSIYEMERQEGNFRFVHTQLRCSSESAAFLNVGRSEQYFITIAFRRLLHAFRVSVNRKAVLLFITTMSAYTGAILNYLTLGVVLFSGYFGPMTSMEITMLISQIQCDARCHPTGSVPLDTIDSVDRARLFHLFNFMFRSHVCHELADLIVMALPGGLEVTDSCYALLLPLDNVQPVYPGVDTIASDGLVLRIEVRFIRHYHQT</sequence>
<feature type="transmembrane region" description="Helical" evidence="5">
    <location>
        <begin position="12"/>
        <end position="34"/>
    </location>
</feature>
<dbReference type="GO" id="GO:0006635">
    <property type="term" value="P:fatty acid beta-oxidation"/>
    <property type="evidence" value="ECO:0007669"/>
    <property type="project" value="TreeGrafter"/>
</dbReference>
<keyword evidence="7" id="KW-0547">Nucleotide-binding</keyword>
<keyword evidence="1" id="KW-0813">Transport</keyword>
<evidence type="ECO:0000313" key="7">
    <source>
        <dbReference type="EMBL" id="KAA3671316.1"/>
    </source>
</evidence>
<keyword evidence="2 5" id="KW-0812">Transmembrane</keyword>
<feature type="transmembrane region" description="Helical" evidence="5">
    <location>
        <begin position="210"/>
        <end position="239"/>
    </location>
</feature>
<dbReference type="InterPro" id="IPR011527">
    <property type="entry name" value="ABC1_TM_dom"/>
</dbReference>
<gene>
    <name evidence="7" type="ORF">DEA37_0007534</name>
</gene>
<protein>
    <submittedName>
        <fullName evidence="7">ATP-binding cassette, subfamily D (ALD), member 4</fullName>
    </submittedName>
</protein>
<dbReference type="GO" id="GO:0015910">
    <property type="term" value="P:long-chain fatty acid import into peroxisome"/>
    <property type="evidence" value="ECO:0007669"/>
    <property type="project" value="TreeGrafter"/>
</dbReference>
<evidence type="ECO:0000256" key="4">
    <source>
        <dbReference type="ARBA" id="ARBA00023136"/>
    </source>
</evidence>
<dbReference type="InterPro" id="IPR050835">
    <property type="entry name" value="ABC_transporter_sub-D"/>
</dbReference>
<dbReference type="GO" id="GO:0005524">
    <property type="term" value="F:ATP binding"/>
    <property type="evidence" value="ECO:0007669"/>
    <property type="project" value="UniProtKB-KW"/>
</dbReference>
<reference evidence="7 8" key="1">
    <citation type="journal article" date="2019" name="Gigascience">
        <title>Whole-genome sequence of the oriental lung fluke Paragonimus westermani.</title>
        <authorList>
            <person name="Oey H."/>
            <person name="Zakrzewski M."/>
            <person name="Narain K."/>
            <person name="Devi K.R."/>
            <person name="Agatsuma T."/>
            <person name="Nawaratna S."/>
            <person name="Gobert G.N."/>
            <person name="Jones M.K."/>
            <person name="Ragan M.A."/>
            <person name="McManus D.P."/>
            <person name="Krause L."/>
        </authorList>
    </citation>
    <scope>NUCLEOTIDE SEQUENCE [LARGE SCALE GENOMIC DNA]</scope>
    <source>
        <strain evidence="7 8">IND2009</strain>
    </source>
</reference>
<dbReference type="GO" id="GO:0005778">
    <property type="term" value="C:peroxisomal membrane"/>
    <property type="evidence" value="ECO:0007669"/>
    <property type="project" value="TreeGrafter"/>
</dbReference>
<dbReference type="GO" id="GO:0005324">
    <property type="term" value="F:long-chain fatty acid transmembrane transporter activity"/>
    <property type="evidence" value="ECO:0007669"/>
    <property type="project" value="TreeGrafter"/>
</dbReference>
<keyword evidence="8" id="KW-1185">Reference proteome</keyword>
<evidence type="ECO:0000313" key="8">
    <source>
        <dbReference type="Proteomes" id="UP000324629"/>
    </source>
</evidence>
<dbReference type="GO" id="GO:0007031">
    <property type="term" value="P:peroxisome organization"/>
    <property type="evidence" value="ECO:0007669"/>
    <property type="project" value="TreeGrafter"/>
</dbReference>
<evidence type="ECO:0000259" key="6">
    <source>
        <dbReference type="Pfam" id="PF06472"/>
    </source>
</evidence>
<dbReference type="EMBL" id="QNGE01006706">
    <property type="protein sequence ID" value="KAA3671316.1"/>
    <property type="molecule type" value="Genomic_DNA"/>
</dbReference>
<keyword evidence="3 5" id="KW-1133">Transmembrane helix</keyword>
<dbReference type="GO" id="GO:0042760">
    <property type="term" value="P:very long-chain fatty acid catabolic process"/>
    <property type="evidence" value="ECO:0007669"/>
    <property type="project" value="TreeGrafter"/>
</dbReference>
<evidence type="ECO:0000256" key="3">
    <source>
        <dbReference type="ARBA" id="ARBA00022989"/>
    </source>
</evidence>
<proteinExistence type="predicted"/>
<dbReference type="PANTHER" id="PTHR11384:SF59">
    <property type="entry name" value="LYSOSOMAL COBALAMIN TRANSPORTER ABCD4"/>
    <property type="match status" value="1"/>
</dbReference>
<keyword evidence="4 5" id="KW-0472">Membrane</keyword>
<dbReference type="AlphaFoldDB" id="A0A5J4N6Z1"/>
<comment type="caution">
    <text evidence="7">The sequence shown here is derived from an EMBL/GenBank/DDBJ whole genome shotgun (WGS) entry which is preliminary data.</text>
</comment>
<evidence type="ECO:0000256" key="5">
    <source>
        <dbReference type="SAM" id="Phobius"/>
    </source>
</evidence>
<evidence type="ECO:0000256" key="1">
    <source>
        <dbReference type="ARBA" id="ARBA00022448"/>
    </source>
</evidence>
<keyword evidence="7" id="KW-0067">ATP-binding</keyword>
<feature type="transmembrane region" description="Helical" evidence="5">
    <location>
        <begin position="93"/>
        <end position="117"/>
    </location>
</feature>
<organism evidence="7 8">
    <name type="scientific">Paragonimus westermani</name>
    <dbReference type="NCBI Taxonomy" id="34504"/>
    <lineage>
        <taxon>Eukaryota</taxon>
        <taxon>Metazoa</taxon>
        <taxon>Spiralia</taxon>
        <taxon>Lophotrochozoa</taxon>
        <taxon>Platyhelminthes</taxon>
        <taxon>Trematoda</taxon>
        <taxon>Digenea</taxon>
        <taxon>Plagiorchiida</taxon>
        <taxon>Troglotremata</taxon>
        <taxon>Troglotrematidae</taxon>
        <taxon>Paragonimus</taxon>
    </lineage>
</organism>
<feature type="domain" description="ABC transmembrane type-1" evidence="6">
    <location>
        <begin position="44"/>
        <end position="235"/>
    </location>
</feature>
<dbReference type="Pfam" id="PF06472">
    <property type="entry name" value="ABC_membrane_2"/>
    <property type="match status" value="1"/>
</dbReference>
<dbReference type="GO" id="GO:0140359">
    <property type="term" value="F:ABC-type transporter activity"/>
    <property type="evidence" value="ECO:0007669"/>
    <property type="project" value="InterPro"/>
</dbReference>
<feature type="transmembrane region" description="Helical" evidence="5">
    <location>
        <begin position="129"/>
        <end position="148"/>
    </location>
</feature>
<dbReference type="PANTHER" id="PTHR11384">
    <property type="entry name" value="ATP-BINDING CASSETTE, SUB-FAMILY D MEMBER"/>
    <property type="match status" value="1"/>
</dbReference>
<evidence type="ECO:0000256" key="2">
    <source>
        <dbReference type="ARBA" id="ARBA00022692"/>
    </source>
</evidence>
<dbReference type="Proteomes" id="UP000324629">
    <property type="component" value="Unassembled WGS sequence"/>
</dbReference>
<name>A0A5J4N6Z1_9TREM</name>
<accession>A0A5J4N6Z1</accession>